<keyword evidence="1" id="KW-0732">Signal</keyword>
<organism evidence="2 3">
    <name type="scientific">Tetraparma gracilis</name>
    <dbReference type="NCBI Taxonomy" id="2962635"/>
    <lineage>
        <taxon>Eukaryota</taxon>
        <taxon>Sar</taxon>
        <taxon>Stramenopiles</taxon>
        <taxon>Ochrophyta</taxon>
        <taxon>Bolidophyceae</taxon>
        <taxon>Parmales</taxon>
        <taxon>Triparmaceae</taxon>
        <taxon>Tetraparma</taxon>
    </lineage>
</organism>
<proteinExistence type="predicted"/>
<dbReference type="Proteomes" id="UP001165060">
    <property type="component" value="Unassembled WGS sequence"/>
</dbReference>
<feature type="signal peptide" evidence="1">
    <location>
        <begin position="1"/>
        <end position="21"/>
    </location>
</feature>
<accession>A0ABQ6M9L3</accession>
<dbReference type="EMBL" id="BRYB01005259">
    <property type="protein sequence ID" value="GMI22292.1"/>
    <property type="molecule type" value="Genomic_DNA"/>
</dbReference>
<evidence type="ECO:0000313" key="3">
    <source>
        <dbReference type="Proteomes" id="UP001165060"/>
    </source>
</evidence>
<reference evidence="2 3" key="1">
    <citation type="journal article" date="2023" name="Commun. Biol.">
        <title>Genome analysis of Parmales, the sister group of diatoms, reveals the evolutionary specialization of diatoms from phago-mixotrophs to photoautotrophs.</title>
        <authorList>
            <person name="Ban H."/>
            <person name="Sato S."/>
            <person name="Yoshikawa S."/>
            <person name="Yamada K."/>
            <person name="Nakamura Y."/>
            <person name="Ichinomiya M."/>
            <person name="Sato N."/>
            <person name="Blanc-Mathieu R."/>
            <person name="Endo H."/>
            <person name="Kuwata A."/>
            <person name="Ogata H."/>
        </authorList>
    </citation>
    <scope>NUCLEOTIDE SEQUENCE [LARGE SCALE GENOMIC DNA]</scope>
</reference>
<gene>
    <name evidence="2" type="ORF">TeGR_g2364</name>
</gene>
<evidence type="ECO:0000256" key="1">
    <source>
        <dbReference type="SAM" id="SignalP"/>
    </source>
</evidence>
<protein>
    <submittedName>
        <fullName evidence="2">Uncharacterized protein</fullName>
    </submittedName>
</protein>
<evidence type="ECO:0000313" key="2">
    <source>
        <dbReference type="EMBL" id="GMI22292.1"/>
    </source>
</evidence>
<name>A0ABQ6M9L3_9STRA</name>
<comment type="caution">
    <text evidence="2">The sequence shown here is derived from an EMBL/GenBank/DDBJ whole genome shotgun (WGS) entry which is preliminary data.</text>
</comment>
<sequence length="225" mass="24116">MLLPRLLPLLLLLLSPPPASPARIELGFCSVSDPANTYFGASQPPSQRERYERISYDPATSRLRLEWRPDPMLCGRRPTTYVVDVTSSSWVINKLIGVFGHFPQDTCVESSGGSANDAVLCNDGERCSACTSAWADGCEGELKVSEFLVSRAMIKAGSWLAVSFQLAARGALEGAEGAEGAEGGGEEEYWCFHFRPEAKKGKGDGVPPMTVIDSKGAEAEGAAEL</sequence>
<keyword evidence="3" id="KW-1185">Reference proteome</keyword>
<feature type="chain" id="PRO_5045159610" evidence="1">
    <location>
        <begin position="22"/>
        <end position="225"/>
    </location>
</feature>